<protein>
    <submittedName>
        <fullName evidence="1">Putative lipocalin-5 1</fullName>
    </submittedName>
</protein>
<evidence type="ECO:0000313" key="1">
    <source>
        <dbReference type="EMBL" id="JAC29811.1"/>
    </source>
</evidence>
<dbReference type="GO" id="GO:0030682">
    <property type="term" value="P:symbiont-mediated perturbation of host defenses"/>
    <property type="evidence" value="ECO:0007669"/>
    <property type="project" value="InterPro"/>
</dbReference>
<reference evidence="1" key="1">
    <citation type="submission" date="2014-03" db="EMBL/GenBank/DDBJ databases">
        <title>The sialotranscriptome of Amblyomma triste, Amblyomma parvum and Amblyomma cajennense ticks, uncovered by 454-based RNA-seq.</title>
        <authorList>
            <person name="Garcia G.R."/>
            <person name="Gardinassi L.G."/>
            <person name="Ribeiro J.M."/>
            <person name="Anatriello E."/>
            <person name="Ferreira B.R."/>
            <person name="Moreira H.N."/>
            <person name="Mafra C."/>
            <person name="Olegario M.M."/>
            <person name="Szabo P.J."/>
            <person name="Miranda-Santos I.K."/>
            <person name="Maruyama S.R."/>
        </authorList>
    </citation>
    <scope>NUCLEOTIDE SEQUENCE</scope>
    <source>
        <strain evidence="1">Mato Grasso do Sul</strain>
        <tissue evidence="1">Salivary glands</tissue>
    </source>
</reference>
<dbReference type="InterPro" id="IPR002970">
    <property type="entry name" value="Tick_his-bd"/>
</dbReference>
<name>A0A023G6E9_AMBTT</name>
<dbReference type="GO" id="GO:0043176">
    <property type="term" value="F:amine binding"/>
    <property type="evidence" value="ECO:0007669"/>
    <property type="project" value="InterPro"/>
</dbReference>
<dbReference type="AlphaFoldDB" id="A0A023G6E9"/>
<dbReference type="SUPFAM" id="SSF50814">
    <property type="entry name" value="Lipocalins"/>
    <property type="match status" value="1"/>
</dbReference>
<organism evidence="1">
    <name type="scientific">Amblyomma triste</name>
    <name type="common">Neotropical tick</name>
    <dbReference type="NCBI Taxonomy" id="251400"/>
    <lineage>
        <taxon>Eukaryota</taxon>
        <taxon>Metazoa</taxon>
        <taxon>Ecdysozoa</taxon>
        <taxon>Arthropoda</taxon>
        <taxon>Chelicerata</taxon>
        <taxon>Arachnida</taxon>
        <taxon>Acari</taxon>
        <taxon>Parasitiformes</taxon>
        <taxon>Ixodida</taxon>
        <taxon>Ixodoidea</taxon>
        <taxon>Ixodidae</taxon>
        <taxon>Amblyomminae</taxon>
        <taxon>Amblyomma</taxon>
    </lineage>
</organism>
<dbReference type="Pfam" id="PF02098">
    <property type="entry name" value="His_binding"/>
    <property type="match status" value="1"/>
</dbReference>
<proteinExistence type="evidence at transcript level"/>
<accession>A0A023G6E9</accession>
<sequence length="211" mass="24534">MTTVCFTAQEPSEIWKNQKLSQYQMAWMIMNRSQHDVYFQVATTSPVKEIVYPTFYTPELADFKCWSVKYSKQDQQNKTALRKFKYALTSARRRNQAYYIYEEVKAIPTLGYSINNSIEYIYTGEHKETDRVMFTDGNTCDLYNVPRTNNGKGCELWVKSSYKENVPPCCSFIFDMLCGAAGRHDVYDKSLCGAVVKSWQDEHKDDGKNKT</sequence>
<dbReference type="Gene3D" id="2.40.128.20">
    <property type="match status" value="1"/>
</dbReference>
<dbReference type="InterPro" id="IPR012674">
    <property type="entry name" value="Calycin"/>
</dbReference>
<dbReference type="EMBL" id="GBBM01005607">
    <property type="protein sequence ID" value="JAC29811.1"/>
    <property type="molecule type" value="mRNA"/>
</dbReference>